<dbReference type="EMBL" id="CP039690">
    <property type="protein sequence ID" value="QCI63066.1"/>
    <property type="molecule type" value="Genomic_DNA"/>
</dbReference>
<evidence type="ECO:0000256" key="1">
    <source>
        <dbReference type="ARBA" id="ARBA00004370"/>
    </source>
</evidence>
<gene>
    <name evidence="7" type="ORF">E8M01_01700</name>
</gene>
<dbReference type="GO" id="GO:0009247">
    <property type="term" value="P:glycolipid biosynthetic process"/>
    <property type="evidence" value="ECO:0007669"/>
    <property type="project" value="InterPro"/>
</dbReference>
<organism evidence="7 8">
    <name type="scientific">Phreatobacter stygius</name>
    <dbReference type="NCBI Taxonomy" id="1940610"/>
    <lineage>
        <taxon>Bacteria</taxon>
        <taxon>Pseudomonadati</taxon>
        <taxon>Pseudomonadota</taxon>
        <taxon>Alphaproteobacteria</taxon>
        <taxon>Hyphomicrobiales</taxon>
        <taxon>Phreatobacteraceae</taxon>
        <taxon>Phreatobacter</taxon>
    </lineage>
</organism>
<proteinExistence type="inferred from homology"/>
<dbReference type="PANTHER" id="PTHR43025">
    <property type="entry name" value="MONOGALACTOSYLDIACYLGLYCEROL SYNTHASE"/>
    <property type="match status" value="1"/>
</dbReference>
<protein>
    <recommendedName>
        <fullName evidence="9">Galactosyldiacylglycerol synthase</fullName>
    </recommendedName>
</protein>
<evidence type="ECO:0000256" key="4">
    <source>
        <dbReference type="ARBA" id="ARBA00022679"/>
    </source>
</evidence>
<dbReference type="InterPro" id="IPR050519">
    <property type="entry name" value="Glycosyltransf_28_UgtP"/>
</dbReference>
<dbReference type="InterPro" id="IPR009695">
    <property type="entry name" value="Diacylglyc_glucosyltr_N"/>
</dbReference>
<keyword evidence="4" id="KW-0808">Transferase</keyword>
<dbReference type="PANTHER" id="PTHR43025:SF3">
    <property type="entry name" value="MONOGALACTOSYLDIACYLGLYCEROL SYNTHASE 1, CHLOROPLASTIC"/>
    <property type="match status" value="1"/>
</dbReference>
<dbReference type="KEGG" id="pstg:E8M01_01700"/>
<feature type="domain" description="Glycosyl transferase family 28 C-terminal" evidence="5">
    <location>
        <begin position="211"/>
        <end position="323"/>
    </location>
</feature>
<dbReference type="Proteomes" id="UP000298781">
    <property type="component" value="Chromosome"/>
</dbReference>
<dbReference type="GO" id="GO:0016020">
    <property type="term" value="C:membrane"/>
    <property type="evidence" value="ECO:0007669"/>
    <property type="project" value="UniProtKB-SubCell"/>
</dbReference>
<evidence type="ECO:0000259" key="6">
    <source>
        <dbReference type="Pfam" id="PF06925"/>
    </source>
</evidence>
<keyword evidence="8" id="KW-1185">Reference proteome</keyword>
<sequence length="384" mass="40520">MAALPRNILILMSRTGGGHLASARALEAEFLRQDPQARVTIVDLLTDHISFPFSRLPRTYDTLVNRAPRLWQAMWKVTARRAVGGSSSALVRYMSQSKLERLIRDCKPDLVVSVHPLVNDLMIPVLARLAPATRYVTVVTDLGGIHPLWLHPGNAAIYLPTAKAVAVALARGLPQHRLHTHGLPIRAEFALAPPARADARLSFGLDPALPVVLVMGGGGGIGPIEAIVEAMAAALATTGGRATAQIAVITAKNDRLRARLAGRSWPVLVVPLGFVDRMSDLMHASDLLVTKAGPGSIAEASVRGLPMLIYGFIPGQEAANVDHVVEAGAGLFEPDPKALAGQAAALLGSDGQRLAGMAAKARGLGRDQATRDIVASILADLPKA</sequence>
<dbReference type="SUPFAM" id="SSF53756">
    <property type="entry name" value="UDP-Glycosyltransferase/glycogen phosphorylase"/>
    <property type="match status" value="1"/>
</dbReference>
<comment type="similarity">
    <text evidence="2">Belongs to the glycosyltransferase 28 family.</text>
</comment>
<evidence type="ECO:0000313" key="7">
    <source>
        <dbReference type="EMBL" id="QCI63066.1"/>
    </source>
</evidence>
<dbReference type="RefSeq" id="WP_136958529.1">
    <property type="nucleotide sequence ID" value="NZ_CP039690.1"/>
</dbReference>
<evidence type="ECO:0000256" key="3">
    <source>
        <dbReference type="ARBA" id="ARBA00022676"/>
    </source>
</evidence>
<evidence type="ECO:0000313" key="8">
    <source>
        <dbReference type="Proteomes" id="UP000298781"/>
    </source>
</evidence>
<evidence type="ECO:0000259" key="5">
    <source>
        <dbReference type="Pfam" id="PF04101"/>
    </source>
</evidence>
<evidence type="ECO:0000256" key="2">
    <source>
        <dbReference type="ARBA" id="ARBA00006962"/>
    </source>
</evidence>
<feature type="domain" description="Diacylglycerol glucosyltransferase N-terminal" evidence="6">
    <location>
        <begin position="19"/>
        <end position="185"/>
    </location>
</feature>
<name>A0A4D7B0U4_9HYPH</name>
<dbReference type="OrthoDB" id="9810950at2"/>
<dbReference type="GO" id="GO:0016758">
    <property type="term" value="F:hexosyltransferase activity"/>
    <property type="evidence" value="ECO:0007669"/>
    <property type="project" value="InterPro"/>
</dbReference>
<accession>A0A4D7B0U4</accession>
<keyword evidence="3" id="KW-0328">Glycosyltransferase</keyword>
<evidence type="ECO:0008006" key="9">
    <source>
        <dbReference type="Google" id="ProtNLM"/>
    </source>
</evidence>
<comment type="subcellular location">
    <subcellularLocation>
        <location evidence="1">Membrane</location>
    </subcellularLocation>
</comment>
<reference evidence="7 8" key="1">
    <citation type="submission" date="2019-04" db="EMBL/GenBank/DDBJ databases">
        <title>Phreatobacter aquaticus sp. nov.</title>
        <authorList>
            <person name="Choi A."/>
        </authorList>
    </citation>
    <scope>NUCLEOTIDE SEQUENCE [LARGE SCALE GENOMIC DNA]</scope>
    <source>
        <strain evidence="7 8">KCTC 52518</strain>
    </source>
</reference>
<dbReference type="InterPro" id="IPR007235">
    <property type="entry name" value="Glyco_trans_28_C"/>
</dbReference>
<dbReference type="Pfam" id="PF06925">
    <property type="entry name" value="MGDG_synth"/>
    <property type="match status" value="1"/>
</dbReference>
<dbReference type="Gene3D" id="3.40.50.2000">
    <property type="entry name" value="Glycogen Phosphorylase B"/>
    <property type="match status" value="1"/>
</dbReference>
<dbReference type="Pfam" id="PF04101">
    <property type="entry name" value="Glyco_tran_28_C"/>
    <property type="match status" value="1"/>
</dbReference>
<dbReference type="AlphaFoldDB" id="A0A4D7B0U4"/>